<evidence type="ECO:0000259" key="5">
    <source>
        <dbReference type="PROSITE" id="PS50075"/>
    </source>
</evidence>
<dbReference type="InterPro" id="IPR009081">
    <property type="entry name" value="PP-bd_ACP"/>
</dbReference>
<reference evidence="7" key="1">
    <citation type="journal article" date="2019" name="Int. J. Syst. Evol. Microbiol.">
        <title>The Global Catalogue of Microorganisms (GCM) 10K type strain sequencing project: providing services to taxonomists for standard genome sequencing and annotation.</title>
        <authorList>
            <consortium name="The Broad Institute Genomics Platform"/>
            <consortium name="The Broad Institute Genome Sequencing Center for Infectious Disease"/>
            <person name="Wu L."/>
            <person name="Ma J."/>
        </authorList>
    </citation>
    <scope>NUCLEOTIDE SEQUENCE [LARGE SCALE GENOMIC DNA]</scope>
    <source>
        <strain evidence="7">SYNS20</strain>
    </source>
</reference>
<organism evidence="6 7">
    <name type="scientific">Streptomyces monticola</name>
    <dbReference type="NCBI Taxonomy" id="2666263"/>
    <lineage>
        <taxon>Bacteria</taxon>
        <taxon>Bacillati</taxon>
        <taxon>Actinomycetota</taxon>
        <taxon>Actinomycetes</taxon>
        <taxon>Kitasatosporales</taxon>
        <taxon>Streptomycetaceae</taxon>
        <taxon>Streptomyces</taxon>
    </lineage>
</organism>
<keyword evidence="7" id="KW-1185">Reference proteome</keyword>
<sequence>EAAGMAGELSEADLERMNRTGVRPITEAQGLALFDTAGALRDAALVPIDLDLKALRTSLTTSGEELPSLFRGLIRTTTRRATTTGAGAAGAVPELRAQLAGLTDEEQETLLLDAVRTHAAVILGHAGPDSIEPDRAFSELGFDSLSAVEFRNLMNTISGLRLPPTLVFDYPNARALADHMRTELAPDTDGAGGTAGDEEEIRRFLRTIPLSRLREAGLLDSLLELGGLSGLGGPGGYGALGAAQTGPDEPDEAAEDSIDDMDTDRLISMALGAEAGEL</sequence>
<keyword evidence="3" id="KW-0808">Transferase</keyword>
<dbReference type="Gene3D" id="1.10.1200.10">
    <property type="entry name" value="ACP-like"/>
    <property type="match status" value="1"/>
</dbReference>
<accession>A0ABW2JZE3</accession>
<dbReference type="PANTHER" id="PTHR43775:SF51">
    <property type="entry name" value="INACTIVE PHENOLPHTHIOCEROL SYNTHESIS POLYKETIDE SYNTHASE TYPE I PKS1-RELATED"/>
    <property type="match status" value="1"/>
</dbReference>
<keyword evidence="4" id="KW-0511">Multifunctional enzyme</keyword>
<dbReference type="SMART" id="SM01294">
    <property type="entry name" value="PKS_PP_betabranch"/>
    <property type="match status" value="1"/>
</dbReference>
<comment type="caution">
    <text evidence="6">The sequence shown here is derived from an EMBL/GenBank/DDBJ whole genome shotgun (WGS) entry which is preliminary data.</text>
</comment>
<dbReference type="InterPro" id="IPR036736">
    <property type="entry name" value="ACP-like_sf"/>
</dbReference>
<evidence type="ECO:0000313" key="6">
    <source>
        <dbReference type="EMBL" id="MFC7310852.1"/>
    </source>
</evidence>
<dbReference type="RefSeq" id="WP_381842128.1">
    <property type="nucleotide sequence ID" value="NZ_JBHTCF010000059.1"/>
</dbReference>
<protein>
    <submittedName>
        <fullName evidence="6">Beta-ketoacyl reductase</fullName>
    </submittedName>
</protein>
<evidence type="ECO:0000313" key="7">
    <source>
        <dbReference type="Proteomes" id="UP001596523"/>
    </source>
</evidence>
<feature type="domain" description="Carrier" evidence="5">
    <location>
        <begin position="109"/>
        <end position="184"/>
    </location>
</feature>
<evidence type="ECO:0000256" key="1">
    <source>
        <dbReference type="ARBA" id="ARBA00022450"/>
    </source>
</evidence>
<dbReference type="Pfam" id="PF00550">
    <property type="entry name" value="PP-binding"/>
    <property type="match status" value="1"/>
</dbReference>
<name>A0ABW2JZE3_9ACTN</name>
<keyword evidence="2" id="KW-0597">Phosphoprotein</keyword>
<gene>
    <name evidence="6" type="ORF">ACFQVC_42410</name>
</gene>
<keyword evidence="1" id="KW-0596">Phosphopantetheine</keyword>
<dbReference type="SMART" id="SM00823">
    <property type="entry name" value="PKS_PP"/>
    <property type="match status" value="1"/>
</dbReference>
<dbReference type="Proteomes" id="UP001596523">
    <property type="component" value="Unassembled WGS sequence"/>
</dbReference>
<dbReference type="PANTHER" id="PTHR43775">
    <property type="entry name" value="FATTY ACID SYNTHASE"/>
    <property type="match status" value="1"/>
</dbReference>
<dbReference type="SUPFAM" id="SSF47336">
    <property type="entry name" value="ACP-like"/>
    <property type="match status" value="1"/>
</dbReference>
<proteinExistence type="predicted"/>
<dbReference type="PROSITE" id="PS50075">
    <property type="entry name" value="CARRIER"/>
    <property type="match status" value="1"/>
</dbReference>
<dbReference type="InterPro" id="IPR050091">
    <property type="entry name" value="PKS_NRPS_Biosynth_Enz"/>
</dbReference>
<evidence type="ECO:0000256" key="4">
    <source>
        <dbReference type="ARBA" id="ARBA00023268"/>
    </source>
</evidence>
<evidence type="ECO:0000256" key="2">
    <source>
        <dbReference type="ARBA" id="ARBA00022553"/>
    </source>
</evidence>
<dbReference type="Gene3D" id="3.40.50.720">
    <property type="entry name" value="NAD(P)-binding Rossmann-like Domain"/>
    <property type="match status" value="1"/>
</dbReference>
<feature type="non-terminal residue" evidence="6">
    <location>
        <position position="1"/>
    </location>
</feature>
<dbReference type="InterPro" id="IPR020806">
    <property type="entry name" value="PKS_PP-bd"/>
</dbReference>
<evidence type="ECO:0000256" key="3">
    <source>
        <dbReference type="ARBA" id="ARBA00022679"/>
    </source>
</evidence>
<dbReference type="EMBL" id="JBHTCF010000059">
    <property type="protein sequence ID" value="MFC7310852.1"/>
    <property type="molecule type" value="Genomic_DNA"/>
</dbReference>